<keyword evidence="1" id="KW-0106">Calcium</keyword>
<dbReference type="CDD" id="cd00051">
    <property type="entry name" value="EFh"/>
    <property type="match status" value="2"/>
</dbReference>
<dbReference type="SUPFAM" id="SSF48403">
    <property type="entry name" value="Ankyrin repeat"/>
    <property type="match status" value="1"/>
</dbReference>
<evidence type="ECO:0000256" key="1">
    <source>
        <dbReference type="ARBA" id="ARBA00022837"/>
    </source>
</evidence>
<dbReference type="Gene3D" id="2.20.70.10">
    <property type="match status" value="1"/>
</dbReference>
<proteinExistence type="predicted"/>
<feature type="domain" description="EF-hand" evidence="4">
    <location>
        <begin position="782"/>
        <end position="817"/>
    </location>
</feature>
<dbReference type="InterPro" id="IPR001202">
    <property type="entry name" value="WW_dom"/>
</dbReference>
<sequence length="1764" mass="200692">MADQQGWGGEDYSNYWGGLEQGGSVDADYDPNEYWRVDADVYPIFLELAPGTQGQSVDLGELPELCRRVGRPLQGDHEQFRLMQELDTTNAMVILRHDFVNWLLGEIHTQEQSRIDAEPRQVPVATPAWEEVVQEVAEVDVMLGNKPTVYYYNTLSGESSWGLPSLIRCLWNHLEAQEAAQQEAQVSQDGVPAFVRSRRSDDKNSVEIAQQLRELFVKYDDDKSGYLDPAEFEDLCVRVGQTVNGREGLLALMQEVDPYSAPIDSTDSSEQHPVVSWEALRHYWVTNAPFQRRTRLGEARFSSWERIDLLHKRSTPVLFRHTATLQERWGHPGMEQRVAERLNHLFPSNKLDWAQKIDLFIDVQWQQQQQRVVAAERVEKRQWSLETCWRVLTQLDHPITRRQHVQYAMQQLQTRFGGSTTADESEDTTFLDEAVVRAWLLYYTKKVDMNGWEEDFDVEGQTYYYHEVDGTTQWDPPQLQTQMAGMLSKLGGGQQNLSADEQIARVFRQYDADESGEMTLDEFQHFYRALLGRGGASGGAVSDAQIRQVFSVLDASGDGAVTLEEFQFWWKTKLQLEVKEANEVETITREQRRRDICREFLENANAIVVSSSTKKRNNDAADAAQAQESEECFESNMLPRLAALLGEFPLRGLAYRRALNELMADPMEQLVSLERFLVWYDRFEAAEREKMELQRAKQRAQAELRAQQEAQAAARDKQRRRRKQMRTLDVMNEHAAAVTEHEAQQQREKKIAVLFKTFDTDGSGLLDESELLQLTKALGHEMDAAQVSRMMKVMDSSGDGRINLEEFLAFWKAFEHRRPAAVDAAILNQTRRDAVSEPATAAEAPQHLNTRDAVASLAVSLEMVKDRALKLTLGDLKGFLNDWRDDLLEKRIEQQAELDEAEALKKWRELHAFVPSRKRVYGAKRLDVTWIEPEVVDCVAAIIADIGLHIDPPRKPDAAQRIQALVRGHLARKRVLKLVRTRFEKHIDPQTRLFYFTDTLTGQVLLKRPLYPTSTSSSVPLERDDCTSKAEKYQFDKRLAELRAKKRFYDQVCMPTLSPSSESNPDEMKQSKAAYQHRPMLASSAFYMYDVATFVQQRLLGNIWTSLRSPQPELVLVELIARRRHRQLMQRGRDAAANLPLHYVVRHSQFTVAVVRAIVNGYPEALGECDAFGMTPLHIAFRERRSNTKLLELLARRPPRLTSSKHTRKLADRLNTSVWARQTVCGDTPLHVAVLHRASVGVLQWAVRTGAAELKSTLPTLYNERGESVFHTCITQQQQRQTSELLEGGEFSSPRSRTAVLLFFKNFDEVALCSTPTKQGDLPLHLAMDAFEELKQRTTETSTLILESGDGSAPSNVGTGWFWLVDLLLVHYPAAVLTPKRSNGLLPVHLAIKYGFPEDLTVKIFKLTAEALQKSNRSTDTDEERALLTATTIIGTRTTLLHYCILHQPRATGLLLLLIDCMPTSCETSSLLTGDLPIHVAAAARGLSVEVLHKLLEVYNEGCRKYNAKRHLPLHMALIHDTGNIDKVVTLLQHCQETILADTEEHRGLRALLMAANTKTPDYRVLLALLDAAPSRKLSASTSKNKPQNLPVTPLYALSLRHCTPEITNQDVAKLCHDKFEDLEDEEAYFFAMAKAKLREQHYNPTPNRTFAKILQLVERNPLDEALIQRSLHATNEKLQAMLEDEQQNSSSNQEDNRKGYGTVVDTVTLDSDLMLVRTVHQIMYEFPSNPRLQLLGQAILSKLLPSAYVRAAYKAKIDPYFNL</sequence>
<dbReference type="EMBL" id="QXFW01002146">
    <property type="protein sequence ID" value="KAE8981533.1"/>
    <property type="molecule type" value="Genomic_DNA"/>
</dbReference>
<feature type="domain" description="EF-hand" evidence="4">
    <location>
        <begin position="746"/>
        <end position="781"/>
    </location>
</feature>
<accession>A0A6A3IPS4</accession>
<name>A0A6A3IPS4_9STRA</name>
<dbReference type="SUPFAM" id="SSF47473">
    <property type="entry name" value="EF-hand"/>
    <property type="match status" value="2"/>
</dbReference>
<feature type="domain" description="EF-hand" evidence="4">
    <location>
        <begin position="541"/>
        <end position="576"/>
    </location>
</feature>
<dbReference type="InterPro" id="IPR002048">
    <property type="entry name" value="EF_hand_dom"/>
</dbReference>
<dbReference type="InterPro" id="IPR036770">
    <property type="entry name" value="Ankyrin_rpt-contain_sf"/>
</dbReference>
<dbReference type="InterPro" id="IPR011992">
    <property type="entry name" value="EF-hand-dom_pair"/>
</dbReference>
<dbReference type="InterPro" id="IPR036020">
    <property type="entry name" value="WW_dom_sf"/>
</dbReference>
<feature type="coiled-coil region" evidence="2">
    <location>
        <begin position="683"/>
        <end position="717"/>
    </location>
</feature>
<evidence type="ECO:0000259" key="3">
    <source>
        <dbReference type="PROSITE" id="PS50020"/>
    </source>
</evidence>
<evidence type="ECO:0000256" key="2">
    <source>
        <dbReference type="SAM" id="Coils"/>
    </source>
</evidence>
<dbReference type="Gene3D" id="1.10.238.10">
    <property type="entry name" value="EF-hand"/>
    <property type="match status" value="3"/>
</dbReference>
<feature type="domain" description="WW" evidence="3">
    <location>
        <begin position="450"/>
        <end position="479"/>
    </location>
</feature>
<dbReference type="Pfam" id="PF00397">
    <property type="entry name" value="WW"/>
    <property type="match status" value="1"/>
</dbReference>
<dbReference type="InterPro" id="IPR002110">
    <property type="entry name" value="Ankyrin_rpt"/>
</dbReference>
<keyword evidence="2" id="KW-0175">Coiled coil</keyword>
<dbReference type="Proteomes" id="UP000460718">
    <property type="component" value="Unassembled WGS sequence"/>
</dbReference>
<comment type="caution">
    <text evidence="5">The sequence shown here is derived from an EMBL/GenBank/DDBJ whole genome shotgun (WGS) entry which is preliminary data.</text>
</comment>
<dbReference type="PANTHER" id="PTHR23064">
    <property type="entry name" value="TROPONIN"/>
    <property type="match status" value="1"/>
</dbReference>
<dbReference type="Pfam" id="PF13202">
    <property type="entry name" value="EF-hand_5"/>
    <property type="match status" value="1"/>
</dbReference>
<dbReference type="SUPFAM" id="SSF51045">
    <property type="entry name" value="WW domain"/>
    <property type="match status" value="1"/>
</dbReference>
<dbReference type="SMART" id="SM00054">
    <property type="entry name" value="EFh"/>
    <property type="match status" value="5"/>
</dbReference>
<dbReference type="PROSITE" id="PS50222">
    <property type="entry name" value="EF_HAND_2"/>
    <property type="match status" value="5"/>
</dbReference>
<evidence type="ECO:0000313" key="5">
    <source>
        <dbReference type="EMBL" id="KAE8981533.1"/>
    </source>
</evidence>
<feature type="coiled-coil region" evidence="2">
    <location>
        <begin position="1669"/>
        <end position="1696"/>
    </location>
</feature>
<dbReference type="CDD" id="cd00201">
    <property type="entry name" value="WW"/>
    <property type="match status" value="1"/>
</dbReference>
<dbReference type="InterPro" id="IPR052591">
    <property type="entry name" value="CML21-like"/>
</dbReference>
<dbReference type="SMART" id="SM00248">
    <property type="entry name" value="ANK"/>
    <property type="match status" value="6"/>
</dbReference>
<dbReference type="Gene3D" id="1.25.40.20">
    <property type="entry name" value="Ankyrin repeat-containing domain"/>
    <property type="match status" value="2"/>
</dbReference>
<dbReference type="PROSITE" id="PS50096">
    <property type="entry name" value="IQ"/>
    <property type="match status" value="1"/>
</dbReference>
<dbReference type="SMART" id="SM00456">
    <property type="entry name" value="WW"/>
    <property type="match status" value="1"/>
</dbReference>
<dbReference type="InterPro" id="IPR018247">
    <property type="entry name" value="EF_Hand_1_Ca_BS"/>
</dbReference>
<feature type="domain" description="EF-hand" evidence="4">
    <location>
        <begin position="207"/>
        <end position="242"/>
    </location>
</feature>
<protein>
    <submittedName>
        <fullName evidence="5">Uncharacterized protein</fullName>
    </submittedName>
</protein>
<dbReference type="PROSITE" id="PS50020">
    <property type="entry name" value="WW_DOMAIN_2"/>
    <property type="match status" value="1"/>
</dbReference>
<reference evidence="5 6" key="1">
    <citation type="submission" date="2018-09" db="EMBL/GenBank/DDBJ databases">
        <title>Genomic investigation of the strawberry pathogen Phytophthora fragariae indicates pathogenicity is determined by transcriptional variation in three key races.</title>
        <authorList>
            <person name="Adams T.M."/>
            <person name="Armitage A.D."/>
            <person name="Sobczyk M.K."/>
            <person name="Bates H.J."/>
            <person name="Dunwell J.M."/>
            <person name="Nellist C.F."/>
            <person name="Harrison R.J."/>
        </authorList>
    </citation>
    <scope>NUCLEOTIDE SEQUENCE [LARGE SCALE GENOMIC DNA]</scope>
    <source>
        <strain evidence="5 6">SCRP245</strain>
    </source>
</reference>
<dbReference type="PROSITE" id="PS00018">
    <property type="entry name" value="EF_HAND_1"/>
    <property type="match status" value="5"/>
</dbReference>
<evidence type="ECO:0000259" key="4">
    <source>
        <dbReference type="PROSITE" id="PS50222"/>
    </source>
</evidence>
<dbReference type="PROSITE" id="PS01159">
    <property type="entry name" value="WW_DOMAIN_1"/>
    <property type="match status" value="1"/>
</dbReference>
<gene>
    <name evidence="5" type="ORF">PF011_g21980</name>
</gene>
<feature type="domain" description="EF-hand" evidence="4">
    <location>
        <begin position="498"/>
        <end position="533"/>
    </location>
</feature>
<organism evidence="5 6">
    <name type="scientific">Phytophthora fragariae</name>
    <dbReference type="NCBI Taxonomy" id="53985"/>
    <lineage>
        <taxon>Eukaryota</taxon>
        <taxon>Sar</taxon>
        <taxon>Stramenopiles</taxon>
        <taxon>Oomycota</taxon>
        <taxon>Peronosporomycetes</taxon>
        <taxon>Peronosporales</taxon>
        <taxon>Peronosporaceae</taxon>
        <taxon>Phytophthora</taxon>
    </lineage>
</organism>
<evidence type="ECO:0000313" key="6">
    <source>
        <dbReference type="Proteomes" id="UP000460718"/>
    </source>
</evidence>
<dbReference type="GO" id="GO:0005509">
    <property type="term" value="F:calcium ion binding"/>
    <property type="evidence" value="ECO:0007669"/>
    <property type="project" value="InterPro"/>
</dbReference>
<dbReference type="Pfam" id="PF13499">
    <property type="entry name" value="EF-hand_7"/>
    <property type="match status" value="2"/>
</dbReference>